<keyword evidence="1" id="KW-0812">Transmembrane</keyword>
<reference evidence="2" key="1">
    <citation type="journal article" date="2023" name="Mol. Phylogenet. Evol.">
        <title>Genome-scale phylogeny and comparative genomics of the fungal order Sordariales.</title>
        <authorList>
            <person name="Hensen N."/>
            <person name="Bonometti L."/>
            <person name="Westerberg I."/>
            <person name="Brannstrom I.O."/>
            <person name="Guillou S."/>
            <person name="Cros-Aarteil S."/>
            <person name="Calhoun S."/>
            <person name="Haridas S."/>
            <person name="Kuo A."/>
            <person name="Mondo S."/>
            <person name="Pangilinan J."/>
            <person name="Riley R."/>
            <person name="LaButti K."/>
            <person name="Andreopoulos B."/>
            <person name="Lipzen A."/>
            <person name="Chen C."/>
            <person name="Yan M."/>
            <person name="Daum C."/>
            <person name="Ng V."/>
            <person name="Clum A."/>
            <person name="Steindorff A."/>
            <person name="Ohm R.A."/>
            <person name="Martin F."/>
            <person name="Silar P."/>
            <person name="Natvig D.O."/>
            <person name="Lalanne C."/>
            <person name="Gautier V."/>
            <person name="Ament-Velasquez S.L."/>
            <person name="Kruys A."/>
            <person name="Hutchinson M.I."/>
            <person name="Powell A.J."/>
            <person name="Barry K."/>
            <person name="Miller A.N."/>
            <person name="Grigoriev I.V."/>
            <person name="Debuchy R."/>
            <person name="Gladieux P."/>
            <person name="Hiltunen Thoren M."/>
            <person name="Johannesson H."/>
        </authorList>
    </citation>
    <scope>NUCLEOTIDE SEQUENCE</scope>
    <source>
        <strain evidence="2">PSN243</strain>
    </source>
</reference>
<organism evidence="2 3">
    <name type="scientific">Podospora aff. communis PSN243</name>
    <dbReference type="NCBI Taxonomy" id="3040156"/>
    <lineage>
        <taxon>Eukaryota</taxon>
        <taxon>Fungi</taxon>
        <taxon>Dikarya</taxon>
        <taxon>Ascomycota</taxon>
        <taxon>Pezizomycotina</taxon>
        <taxon>Sordariomycetes</taxon>
        <taxon>Sordariomycetidae</taxon>
        <taxon>Sordariales</taxon>
        <taxon>Podosporaceae</taxon>
        <taxon>Podospora</taxon>
    </lineage>
</organism>
<comment type="caution">
    <text evidence="2">The sequence shown here is derived from an EMBL/GenBank/DDBJ whole genome shotgun (WGS) entry which is preliminary data.</text>
</comment>
<dbReference type="Proteomes" id="UP001321760">
    <property type="component" value="Unassembled WGS sequence"/>
</dbReference>
<keyword evidence="1" id="KW-1133">Transmembrane helix</keyword>
<accession>A0AAV9GCZ3</accession>
<feature type="transmembrane region" description="Helical" evidence="1">
    <location>
        <begin position="37"/>
        <end position="56"/>
    </location>
</feature>
<proteinExistence type="predicted"/>
<evidence type="ECO:0000256" key="1">
    <source>
        <dbReference type="SAM" id="Phobius"/>
    </source>
</evidence>
<dbReference type="AlphaFoldDB" id="A0AAV9GCZ3"/>
<gene>
    <name evidence="2" type="ORF">QBC34DRAFT_411547</name>
</gene>
<keyword evidence="1" id="KW-0472">Membrane</keyword>
<keyword evidence="3" id="KW-1185">Reference proteome</keyword>
<reference evidence="2" key="2">
    <citation type="submission" date="2023-05" db="EMBL/GenBank/DDBJ databases">
        <authorList>
            <consortium name="Lawrence Berkeley National Laboratory"/>
            <person name="Steindorff A."/>
            <person name="Hensen N."/>
            <person name="Bonometti L."/>
            <person name="Westerberg I."/>
            <person name="Brannstrom I.O."/>
            <person name="Guillou S."/>
            <person name="Cros-Aarteil S."/>
            <person name="Calhoun S."/>
            <person name="Haridas S."/>
            <person name="Kuo A."/>
            <person name="Mondo S."/>
            <person name="Pangilinan J."/>
            <person name="Riley R."/>
            <person name="Labutti K."/>
            <person name="Andreopoulos B."/>
            <person name="Lipzen A."/>
            <person name="Chen C."/>
            <person name="Yanf M."/>
            <person name="Daum C."/>
            <person name="Ng V."/>
            <person name="Clum A."/>
            <person name="Ohm R."/>
            <person name="Martin F."/>
            <person name="Silar P."/>
            <person name="Natvig D."/>
            <person name="Lalanne C."/>
            <person name="Gautier V."/>
            <person name="Ament-Velasquez S.L."/>
            <person name="Kruys A."/>
            <person name="Hutchinson M.I."/>
            <person name="Powell A.J."/>
            <person name="Barry K."/>
            <person name="Miller A.N."/>
            <person name="Grigoriev I.V."/>
            <person name="Debuchy R."/>
            <person name="Gladieux P."/>
            <person name="Thoren M.H."/>
            <person name="Johannesson H."/>
        </authorList>
    </citation>
    <scope>NUCLEOTIDE SEQUENCE</scope>
    <source>
        <strain evidence="2">PSN243</strain>
    </source>
</reference>
<protein>
    <recommendedName>
        <fullName evidence="4">ABC transmembrane type-1 domain-containing protein</fullName>
    </recommendedName>
</protein>
<sequence>MCALLIVMWETGSMVSAPLLAQVLNPGMMEIDGPLSDLGLLVPAALLSIAACRIGFGVRVSAERGMANGLGNAQKRQIGTT</sequence>
<evidence type="ECO:0000313" key="3">
    <source>
        <dbReference type="Proteomes" id="UP001321760"/>
    </source>
</evidence>
<evidence type="ECO:0000313" key="2">
    <source>
        <dbReference type="EMBL" id="KAK4446351.1"/>
    </source>
</evidence>
<dbReference type="EMBL" id="MU865957">
    <property type="protein sequence ID" value="KAK4446351.1"/>
    <property type="molecule type" value="Genomic_DNA"/>
</dbReference>
<evidence type="ECO:0008006" key="4">
    <source>
        <dbReference type="Google" id="ProtNLM"/>
    </source>
</evidence>
<name>A0AAV9GCZ3_9PEZI</name>